<dbReference type="InterPro" id="IPR003349">
    <property type="entry name" value="JmjN"/>
</dbReference>
<dbReference type="PROSITE" id="PS51183">
    <property type="entry name" value="JMJN"/>
    <property type="match status" value="1"/>
</dbReference>
<dbReference type="GO" id="GO:0051864">
    <property type="term" value="F:histone H3K36 demethylase activity"/>
    <property type="evidence" value="ECO:0007669"/>
    <property type="project" value="TreeGrafter"/>
</dbReference>
<feature type="region of interest" description="Disordered" evidence="1">
    <location>
        <begin position="20"/>
        <end position="40"/>
    </location>
</feature>
<feature type="domain" description="JmjN" evidence="2">
    <location>
        <begin position="46"/>
        <end position="87"/>
    </location>
</feature>
<reference evidence="4" key="1">
    <citation type="journal article" date="2020" name="Nat. Commun.">
        <title>Large-scale genome sequencing of mycorrhizal fungi provides insights into the early evolution of symbiotic traits.</title>
        <authorList>
            <person name="Miyauchi S."/>
            <person name="Kiss E."/>
            <person name="Kuo A."/>
            <person name="Drula E."/>
            <person name="Kohler A."/>
            <person name="Sanchez-Garcia M."/>
            <person name="Morin E."/>
            <person name="Andreopoulos B."/>
            <person name="Barry K.W."/>
            <person name="Bonito G."/>
            <person name="Buee M."/>
            <person name="Carver A."/>
            <person name="Chen C."/>
            <person name="Cichocki N."/>
            <person name="Clum A."/>
            <person name="Culley D."/>
            <person name="Crous P.W."/>
            <person name="Fauchery L."/>
            <person name="Girlanda M."/>
            <person name="Hayes R.D."/>
            <person name="Keri Z."/>
            <person name="LaButti K."/>
            <person name="Lipzen A."/>
            <person name="Lombard V."/>
            <person name="Magnuson J."/>
            <person name="Maillard F."/>
            <person name="Murat C."/>
            <person name="Nolan M."/>
            <person name="Ohm R.A."/>
            <person name="Pangilinan J."/>
            <person name="Pereira M.F."/>
            <person name="Perotto S."/>
            <person name="Peter M."/>
            <person name="Pfister S."/>
            <person name="Riley R."/>
            <person name="Sitrit Y."/>
            <person name="Stielow J.B."/>
            <person name="Szollosi G."/>
            <person name="Zifcakova L."/>
            <person name="Stursova M."/>
            <person name="Spatafora J.W."/>
            <person name="Tedersoo L."/>
            <person name="Vaario L.M."/>
            <person name="Yamada A."/>
            <person name="Yan M."/>
            <person name="Wang P."/>
            <person name="Xu J."/>
            <person name="Bruns T."/>
            <person name="Baldrian P."/>
            <person name="Vilgalys R."/>
            <person name="Dunand C."/>
            <person name="Henrissat B."/>
            <person name="Grigoriev I.V."/>
            <person name="Hibbett D."/>
            <person name="Nagy L.G."/>
            <person name="Martin F.M."/>
        </authorList>
    </citation>
    <scope>NUCLEOTIDE SEQUENCE</scope>
    <source>
        <strain evidence="4">UP504</strain>
    </source>
</reference>
<organism evidence="4 5">
    <name type="scientific">Hydnum rufescens UP504</name>
    <dbReference type="NCBI Taxonomy" id="1448309"/>
    <lineage>
        <taxon>Eukaryota</taxon>
        <taxon>Fungi</taxon>
        <taxon>Dikarya</taxon>
        <taxon>Basidiomycota</taxon>
        <taxon>Agaricomycotina</taxon>
        <taxon>Agaricomycetes</taxon>
        <taxon>Cantharellales</taxon>
        <taxon>Hydnaceae</taxon>
        <taxon>Hydnum</taxon>
    </lineage>
</organism>
<dbReference type="InterPro" id="IPR003347">
    <property type="entry name" value="JmjC_dom"/>
</dbReference>
<dbReference type="SMART" id="SM00558">
    <property type="entry name" value="JmjC"/>
    <property type="match status" value="1"/>
</dbReference>
<dbReference type="GO" id="GO:0032454">
    <property type="term" value="F:histone H3K9 demethylase activity"/>
    <property type="evidence" value="ECO:0007669"/>
    <property type="project" value="TreeGrafter"/>
</dbReference>
<evidence type="ECO:0000313" key="4">
    <source>
        <dbReference type="EMBL" id="KAF9505686.1"/>
    </source>
</evidence>
<dbReference type="GO" id="GO:0000785">
    <property type="term" value="C:chromatin"/>
    <property type="evidence" value="ECO:0007669"/>
    <property type="project" value="TreeGrafter"/>
</dbReference>
<dbReference type="Pfam" id="PF02373">
    <property type="entry name" value="JmjC"/>
    <property type="match status" value="1"/>
</dbReference>
<protein>
    <submittedName>
        <fullName evidence="4">Uncharacterized protein</fullName>
    </submittedName>
</protein>
<evidence type="ECO:0000313" key="5">
    <source>
        <dbReference type="Proteomes" id="UP000886523"/>
    </source>
</evidence>
<dbReference type="GO" id="GO:0010468">
    <property type="term" value="P:regulation of gene expression"/>
    <property type="evidence" value="ECO:0007669"/>
    <property type="project" value="TreeGrafter"/>
</dbReference>
<dbReference type="AlphaFoldDB" id="A0A9P6DJP4"/>
<dbReference type="Pfam" id="PF02375">
    <property type="entry name" value="JmjN"/>
    <property type="match status" value="1"/>
</dbReference>
<dbReference type="EMBL" id="MU129141">
    <property type="protein sequence ID" value="KAF9505686.1"/>
    <property type="molecule type" value="Genomic_DNA"/>
</dbReference>
<dbReference type="PROSITE" id="PS51184">
    <property type="entry name" value="JMJC"/>
    <property type="match status" value="1"/>
</dbReference>
<dbReference type="Gene3D" id="2.60.120.650">
    <property type="entry name" value="Cupin"/>
    <property type="match status" value="1"/>
</dbReference>
<dbReference type="PANTHER" id="PTHR10694">
    <property type="entry name" value="LYSINE-SPECIFIC DEMETHYLASE"/>
    <property type="match status" value="1"/>
</dbReference>
<evidence type="ECO:0000259" key="3">
    <source>
        <dbReference type="PROSITE" id="PS51184"/>
    </source>
</evidence>
<accession>A0A9P6DJP4</accession>
<dbReference type="Proteomes" id="UP000886523">
    <property type="component" value="Unassembled WGS sequence"/>
</dbReference>
<dbReference type="SUPFAM" id="SSF51197">
    <property type="entry name" value="Clavaminate synthase-like"/>
    <property type="match status" value="1"/>
</dbReference>
<name>A0A9P6DJP4_9AGAM</name>
<evidence type="ECO:0000259" key="2">
    <source>
        <dbReference type="PROSITE" id="PS51183"/>
    </source>
</evidence>
<dbReference type="SMART" id="SM00545">
    <property type="entry name" value="JmjN"/>
    <property type="match status" value="1"/>
</dbReference>
<keyword evidence="5" id="KW-1185">Reference proteome</keyword>
<dbReference type="GO" id="GO:0005634">
    <property type="term" value="C:nucleus"/>
    <property type="evidence" value="ECO:0007669"/>
    <property type="project" value="TreeGrafter"/>
</dbReference>
<evidence type="ECO:0000256" key="1">
    <source>
        <dbReference type="SAM" id="MobiDB-lite"/>
    </source>
</evidence>
<feature type="region of interest" description="Disordered" evidence="1">
    <location>
        <begin position="139"/>
        <end position="186"/>
    </location>
</feature>
<sequence>MSRGSSPDITCVQPDHFYPTGVQNVRKDDPGTLYDPEQDPFATRGIPVFRPTMDEFKDFEGYMEKVEVWGRKSGIVKIIPPAEWTKSLPSTLPLLPAIKLKSPIEQRMEGGSGLFRQQNIEKRKILSVMDWVNMCDRPSLKSPSPNKAVRGARVNSSETRALHHNSDVGGGNPESGRPPNLSHSPLDLGSLTLGESAFYGSFDPHSSWLPPETNPSDYTPEACRNLERNFWRTCGIGTPAWYGADMQGSLFTDTTTTFNVAHLPSLLTRLKLSKPLPGVNTPYLYFGMWRATFAWHVEDMDLYSINYIHWGAPKFWYAVPAERSTAFEGIMRGYFPADTSSCPEFLRHKSYLASPTLLAESACRPNVLVQHEGEFVITFPRGYHAGFNLGLNCAESVNFALENWVELGRKAGFCQCVPDSVRIDVDALIAESAQIHEQEKLGLKRKPPNLMRRQAQSVNV</sequence>
<dbReference type="OrthoDB" id="9547406at2759"/>
<comment type="caution">
    <text evidence="4">The sequence shown here is derived from an EMBL/GenBank/DDBJ whole genome shotgun (WGS) entry which is preliminary data.</text>
</comment>
<dbReference type="PANTHER" id="PTHR10694:SF7">
    <property type="entry name" value="[HISTONE H3]-TRIMETHYL-L-LYSINE(9) DEMETHYLASE"/>
    <property type="match status" value="1"/>
</dbReference>
<gene>
    <name evidence="4" type="ORF">BS47DRAFT_1306264</name>
</gene>
<feature type="domain" description="JmjC" evidence="3">
    <location>
        <begin position="252"/>
        <end position="416"/>
    </location>
</feature>
<proteinExistence type="predicted"/>